<reference evidence="2 3" key="1">
    <citation type="journal article" date="2015" name="Antonie Van Leeuwenhoek">
        <title>Prauserella endophytica sp. nov., an endophytic actinobacterium isolated from Tamarix taklamakanensis.</title>
        <authorList>
            <person name="Liu J.M."/>
            <person name="Habden X."/>
            <person name="Guo L."/>
            <person name="Tuo L."/>
            <person name="Jiang Z.K."/>
            <person name="Liu S.W."/>
            <person name="Liu X.F."/>
            <person name="Chen L."/>
            <person name="Li R.F."/>
            <person name="Zhang Y.Q."/>
            <person name="Sun C.H."/>
        </authorList>
    </citation>
    <scope>NUCLEOTIDE SEQUENCE [LARGE SCALE GENOMIC DNA]</scope>
    <source>
        <strain evidence="2 3">CGMCC 4.7182</strain>
    </source>
</reference>
<dbReference type="PANTHER" id="PTHR35569">
    <property type="entry name" value="CYANAMIDE HYDRATASE DDI2-RELATED"/>
    <property type="match status" value="1"/>
</dbReference>
<dbReference type="InterPro" id="IPR006674">
    <property type="entry name" value="HD_domain"/>
</dbReference>
<gene>
    <name evidence="2" type="ORF">FCN18_32775</name>
</gene>
<dbReference type="Proteomes" id="UP000309992">
    <property type="component" value="Unassembled WGS sequence"/>
</dbReference>
<sequence length="192" mass="21122">MAPTIPDTPTAQAAAGFAHEAAPPFLLNHSYRTYLFGVALVTKDVDHEAAFIAAMIHDLGLTDAHRGDTDFAEVGAALAATFLQQRGWDRDRIRLVEKAILRHTELIPDGNPTARVVQLGAQIDVAGRGMEELDEAALIGILRTYPRLDFAARMRHSFLEEAKRQPKGSFAKLERTVQLSERFTANPIDHLG</sequence>
<keyword evidence="3" id="KW-1185">Reference proteome</keyword>
<dbReference type="RefSeq" id="WP_112273746.1">
    <property type="nucleotide sequence ID" value="NZ_SWMS01000029.1"/>
</dbReference>
<dbReference type="SUPFAM" id="SSF109604">
    <property type="entry name" value="HD-domain/PDEase-like"/>
    <property type="match status" value="1"/>
</dbReference>
<organism evidence="2 3">
    <name type="scientific">Prauserella endophytica</name>
    <dbReference type="NCBI Taxonomy" id="1592324"/>
    <lineage>
        <taxon>Bacteria</taxon>
        <taxon>Bacillati</taxon>
        <taxon>Actinomycetota</taxon>
        <taxon>Actinomycetes</taxon>
        <taxon>Pseudonocardiales</taxon>
        <taxon>Pseudonocardiaceae</taxon>
        <taxon>Prauserella</taxon>
        <taxon>Prauserella coralliicola group</taxon>
    </lineage>
</organism>
<evidence type="ECO:0000313" key="2">
    <source>
        <dbReference type="EMBL" id="TKG61818.1"/>
    </source>
</evidence>
<accession>A0ABY2RV16</accession>
<comment type="caution">
    <text evidence="2">The sequence shown here is derived from an EMBL/GenBank/DDBJ whole genome shotgun (WGS) entry which is preliminary data.</text>
</comment>
<dbReference type="Gene3D" id="1.10.3210.10">
    <property type="entry name" value="Hypothetical protein af1432"/>
    <property type="match status" value="1"/>
</dbReference>
<dbReference type="PANTHER" id="PTHR35569:SF1">
    <property type="entry name" value="CYANAMIDE HYDRATASE DDI2-RELATED"/>
    <property type="match status" value="1"/>
</dbReference>
<dbReference type="EMBL" id="SWMS01000029">
    <property type="protein sequence ID" value="TKG61818.1"/>
    <property type="molecule type" value="Genomic_DNA"/>
</dbReference>
<evidence type="ECO:0000259" key="1">
    <source>
        <dbReference type="Pfam" id="PF01966"/>
    </source>
</evidence>
<evidence type="ECO:0000313" key="3">
    <source>
        <dbReference type="Proteomes" id="UP000309992"/>
    </source>
</evidence>
<proteinExistence type="predicted"/>
<name>A0ABY2RV16_9PSEU</name>
<dbReference type="Pfam" id="PF01966">
    <property type="entry name" value="HD"/>
    <property type="match status" value="1"/>
</dbReference>
<feature type="domain" description="HD" evidence="1">
    <location>
        <begin position="27"/>
        <end position="116"/>
    </location>
</feature>
<protein>
    <submittedName>
        <fullName evidence="2">HD domain-containing protein</fullName>
    </submittedName>
</protein>